<feature type="signal peptide" evidence="4">
    <location>
        <begin position="1"/>
        <end position="18"/>
    </location>
</feature>
<dbReference type="Gene3D" id="2.60.40.420">
    <property type="entry name" value="Cupredoxins - blue copper proteins"/>
    <property type="match status" value="1"/>
</dbReference>
<evidence type="ECO:0000313" key="8">
    <source>
        <dbReference type="Proteomes" id="UP000316008"/>
    </source>
</evidence>
<reference evidence="7 8" key="1">
    <citation type="submission" date="2019-07" db="EMBL/GenBank/DDBJ databases">
        <authorList>
            <person name="Huq M.A."/>
        </authorList>
    </citation>
    <scope>NUCLEOTIDE SEQUENCE [LARGE SCALE GENOMIC DNA]</scope>
    <source>
        <strain evidence="7 8">MAH-3</strain>
    </source>
</reference>
<keyword evidence="8" id="KW-1185">Reference proteome</keyword>
<dbReference type="InterPro" id="IPR008972">
    <property type="entry name" value="Cupredoxin"/>
</dbReference>
<dbReference type="GO" id="GO:0005507">
    <property type="term" value="F:copper ion binding"/>
    <property type="evidence" value="ECO:0007669"/>
    <property type="project" value="InterPro"/>
</dbReference>
<dbReference type="RefSeq" id="WP_144333135.1">
    <property type="nucleotide sequence ID" value="NZ_VLPL01000004.1"/>
</dbReference>
<dbReference type="SUPFAM" id="SSF49503">
    <property type="entry name" value="Cupredoxins"/>
    <property type="match status" value="1"/>
</dbReference>
<name>A0A556MYN8_9FLAO</name>
<dbReference type="PANTHER" id="PTHR36507:SF1">
    <property type="entry name" value="BLL1555 PROTEIN"/>
    <property type="match status" value="1"/>
</dbReference>
<proteinExistence type="predicted"/>
<protein>
    <submittedName>
        <fullName evidence="7">T9SS type A sorting domain-containing protein</fullName>
    </submittedName>
</protein>
<dbReference type="NCBIfam" id="TIGR04183">
    <property type="entry name" value="Por_Secre_tail"/>
    <property type="match status" value="1"/>
</dbReference>
<dbReference type="Pfam" id="PF18962">
    <property type="entry name" value="Por_Secre_tail"/>
    <property type="match status" value="1"/>
</dbReference>
<dbReference type="Gene3D" id="2.60.40.3080">
    <property type="match status" value="1"/>
</dbReference>
<sequence length="194" mass="21302">MKRFTQLVMMCLAPVAFGQTNYTVDAQAMSWSPNDVTIDLGDSVTWINNNNGSHNLNGTTATFPQNPESFSMLTTGTNWTFGKRFNIAGVYMYRCNVHSSVMTGKVTVVDPNLGLGEQTAATISFGPNPATETITIQTKATDFNVVIYDMSGHRVLSENLKNKKELNVSSLKQGTYVIEISAEGTILQDKFIKN</sequence>
<dbReference type="GO" id="GO:0009055">
    <property type="term" value="F:electron transfer activity"/>
    <property type="evidence" value="ECO:0007669"/>
    <property type="project" value="InterPro"/>
</dbReference>
<dbReference type="AlphaFoldDB" id="A0A556MYN8"/>
<dbReference type="EMBL" id="VLPL01000004">
    <property type="protein sequence ID" value="TSJ45015.1"/>
    <property type="molecule type" value="Genomic_DNA"/>
</dbReference>
<organism evidence="7 8">
    <name type="scientific">Fluviicola chungangensis</name>
    <dbReference type="NCBI Taxonomy" id="2597671"/>
    <lineage>
        <taxon>Bacteria</taxon>
        <taxon>Pseudomonadati</taxon>
        <taxon>Bacteroidota</taxon>
        <taxon>Flavobacteriia</taxon>
        <taxon>Flavobacteriales</taxon>
        <taxon>Crocinitomicaceae</taxon>
        <taxon>Fluviicola</taxon>
    </lineage>
</organism>
<dbReference type="Proteomes" id="UP000316008">
    <property type="component" value="Unassembled WGS sequence"/>
</dbReference>
<evidence type="ECO:0000259" key="6">
    <source>
        <dbReference type="Pfam" id="PF18962"/>
    </source>
</evidence>
<accession>A0A556MYN8</accession>
<evidence type="ECO:0000259" key="5">
    <source>
        <dbReference type="Pfam" id="PF00127"/>
    </source>
</evidence>
<evidence type="ECO:0000256" key="4">
    <source>
        <dbReference type="SAM" id="SignalP"/>
    </source>
</evidence>
<feature type="chain" id="PRO_5021991604" evidence="4">
    <location>
        <begin position="19"/>
        <end position="194"/>
    </location>
</feature>
<evidence type="ECO:0000256" key="1">
    <source>
        <dbReference type="ARBA" id="ARBA00022723"/>
    </source>
</evidence>
<keyword evidence="1" id="KW-0479">Metal-binding</keyword>
<dbReference type="OrthoDB" id="849076at2"/>
<dbReference type="InterPro" id="IPR052721">
    <property type="entry name" value="ET_Amicyanin"/>
</dbReference>
<feature type="domain" description="Secretion system C-terminal sorting" evidence="6">
    <location>
        <begin position="127"/>
        <end position="192"/>
    </location>
</feature>
<gene>
    <name evidence="7" type="ORF">FO442_10490</name>
</gene>
<comment type="caution">
    <text evidence="7">The sequence shown here is derived from an EMBL/GenBank/DDBJ whole genome shotgun (WGS) entry which is preliminary data.</text>
</comment>
<evidence type="ECO:0000256" key="2">
    <source>
        <dbReference type="ARBA" id="ARBA00022729"/>
    </source>
</evidence>
<dbReference type="InterPro" id="IPR026444">
    <property type="entry name" value="Secre_tail"/>
</dbReference>
<evidence type="ECO:0000256" key="3">
    <source>
        <dbReference type="ARBA" id="ARBA00023008"/>
    </source>
</evidence>
<feature type="domain" description="Blue (type 1) copper" evidence="5">
    <location>
        <begin position="21"/>
        <end position="108"/>
    </location>
</feature>
<dbReference type="PANTHER" id="PTHR36507">
    <property type="entry name" value="BLL1555 PROTEIN"/>
    <property type="match status" value="1"/>
</dbReference>
<dbReference type="Pfam" id="PF00127">
    <property type="entry name" value="Copper-bind"/>
    <property type="match status" value="1"/>
</dbReference>
<keyword evidence="2 4" id="KW-0732">Signal</keyword>
<keyword evidence="3" id="KW-0186">Copper</keyword>
<evidence type="ECO:0000313" key="7">
    <source>
        <dbReference type="EMBL" id="TSJ45015.1"/>
    </source>
</evidence>
<dbReference type="InterPro" id="IPR000923">
    <property type="entry name" value="BlueCu_1"/>
</dbReference>